<organism evidence="2 3">
    <name type="scientific">Alicyclobacillus macrosporangiidus</name>
    <dbReference type="NCBI Taxonomy" id="392015"/>
    <lineage>
        <taxon>Bacteria</taxon>
        <taxon>Bacillati</taxon>
        <taxon>Bacillota</taxon>
        <taxon>Bacilli</taxon>
        <taxon>Bacillales</taxon>
        <taxon>Alicyclobacillaceae</taxon>
        <taxon>Alicyclobacillus</taxon>
    </lineage>
</organism>
<reference evidence="3" key="1">
    <citation type="submission" date="2016-10" db="EMBL/GenBank/DDBJ databases">
        <authorList>
            <person name="Varghese N."/>
        </authorList>
    </citation>
    <scope>NUCLEOTIDE SEQUENCE [LARGE SCALE GENOMIC DNA]</scope>
    <source>
        <strain evidence="3">DSM 17980</strain>
    </source>
</reference>
<dbReference type="Proteomes" id="UP000183508">
    <property type="component" value="Unassembled WGS sequence"/>
</dbReference>
<dbReference type="AlphaFoldDB" id="A0A1I7KNA4"/>
<sequence>MGPWRGWGAALVGAFSVLMLSTEAAAAESLRVAQMQLFLIPAPVEHTVRVMEALDLRTDGRSVNARFTLPEQSSDVSVQAPAGLRAQVEGSAVGVTGTAPSNGSFQVTVTYRLPMPGMAESIRWHADYAVDQALVYVPEGEVSLSAEDVLTGTRTVDISGTTFRVFTRLGVPEDADWPLQVQVMPAPTTGLDTGGLPVIGLDHSQRANAMEAVGNLAVAAFVMAVGLVSIRRSTRGGPSSRPQDEEAAWAAWIQLERAYENGDVDAASYERRRAALKRRILALRAQAPGGRE</sequence>
<dbReference type="RefSeq" id="WP_139234729.1">
    <property type="nucleotide sequence ID" value="NZ_FPBV01000017.1"/>
</dbReference>
<evidence type="ECO:0000313" key="2">
    <source>
        <dbReference type="EMBL" id="SFU98898.1"/>
    </source>
</evidence>
<feature type="signal peptide" evidence="1">
    <location>
        <begin position="1"/>
        <end position="26"/>
    </location>
</feature>
<gene>
    <name evidence="2" type="ORF">SAMN05421543_11772</name>
</gene>
<keyword evidence="3" id="KW-1185">Reference proteome</keyword>
<dbReference type="OrthoDB" id="2373835at2"/>
<evidence type="ECO:0000256" key="1">
    <source>
        <dbReference type="SAM" id="SignalP"/>
    </source>
</evidence>
<evidence type="ECO:0000313" key="3">
    <source>
        <dbReference type="Proteomes" id="UP000183508"/>
    </source>
</evidence>
<name>A0A1I7KNA4_9BACL</name>
<evidence type="ECO:0008006" key="4">
    <source>
        <dbReference type="Google" id="ProtNLM"/>
    </source>
</evidence>
<dbReference type="EMBL" id="FPBV01000017">
    <property type="protein sequence ID" value="SFU98898.1"/>
    <property type="molecule type" value="Genomic_DNA"/>
</dbReference>
<protein>
    <recommendedName>
        <fullName evidence="4">Short C-terminal domain-containing protein</fullName>
    </recommendedName>
</protein>
<keyword evidence="1" id="KW-0732">Signal</keyword>
<feature type="chain" id="PRO_5010217047" description="Short C-terminal domain-containing protein" evidence="1">
    <location>
        <begin position="27"/>
        <end position="292"/>
    </location>
</feature>
<proteinExistence type="predicted"/>
<dbReference type="STRING" id="392015.SAMN05421543_11772"/>
<accession>A0A1I7KNA4</accession>